<dbReference type="Gene3D" id="3.40.50.80">
    <property type="entry name" value="Nucleotide-binding domain of ferredoxin-NADP reductase (FNR) module"/>
    <property type="match status" value="1"/>
</dbReference>
<dbReference type="AlphaFoldDB" id="G5GFE6"/>
<protein>
    <recommendedName>
        <fullName evidence="3">FAD-binding FR-type domain-containing protein</fullName>
    </recommendedName>
</protein>
<dbReference type="InterPro" id="IPR039261">
    <property type="entry name" value="FNR_nucleotide-bd"/>
</dbReference>
<dbReference type="SUPFAM" id="SSF52343">
    <property type="entry name" value="Ferredoxin reductase-like, C-terminal NADP-linked domain"/>
    <property type="match status" value="1"/>
</dbReference>
<name>G5GFE6_9FIRM</name>
<dbReference type="eggNOG" id="ENOG5033VBJ">
    <property type="taxonomic scope" value="Bacteria"/>
</dbReference>
<dbReference type="HOGENOM" id="CLU_003827_8_0_9"/>
<comment type="caution">
    <text evidence="1">The sequence shown here is derived from an EMBL/GenBank/DDBJ whole genome shotgun (WGS) entry which is preliminary data.</text>
</comment>
<dbReference type="Proteomes" id="UP000003011">
    <property type="component" value="Unassembled WGS sequence"/>
</dbReference>
<organism evidence="1 2">
    <name type="scientific">Johnsonella ignava ATCC 51276</name>
    <dbReference type="NCBI Taxonomy" id="679200"/>
    <lineage>
        <taxon>Bacteria</taxon>
        <taxon>Bacillati</taxon>
        <taxon>Bacillota</taxon>
        <taxon>Clostridia</taxon>
        <taxon>Lachnospirales</taxon>
        <taxon>Lachnospiraceae</taxon>
        <taxon>Johnsonella</taxon>
    </lineage>
</organism>
<gene>
    <name evidence="1" type="ORF">HMPREF9333_00284</name>
</gene>
<proteinExistence type="predicted"/>
<keyword evidence="2" id="KW-1185">Reference proteome</keyword>
<dbReference type="EMBL" id="ACZL01000006">
    <property type="protein sequence ID" value="EHI56545.1"/>
    <property type="molecule type" value="Genomic_DNA"/>
</dbReference>
<evidence type="ECO:0000313" key="2">
    <source>
        <dbReference type="Proteomes" id="UP000003011"/>
    </source>
</evidence>
<accession>G5GFE6</accession>
<dbReference type="PATRIC" id="fig|679200.3.peg.307"/>
<dbReference type="STRING" id="679200.HMPREF9333_00284"/>
<reference evidence="1 2" key="1">
    <citation type="submission" date="2011-08" db="EMBL/GenBank/DDBJ databases">
        <title>The Genome Sequence of Johnsonella ignava ATCC 51276.</title>
        <authorList>
            <consortium name="The Broad Institute Genome Sequencing Platform"/>
            <person name="Earl A."/>
            <person name="Ward D."/>
            <person name="Feldgarden M."/>
            <person name="Gevers D."/>
            <person name="Izard J."/>
            <person name="Blanton J.M."/>
            <person name="Baranova O.V."/>
            <person name="Dewhirst F.E."/>
            <person name="Young S.K."/>
            <person name="Zeng Q."/>
            <person name="Gargeya S."/>
            <person name="Fitzgerald M."/>
            <person name="Haas B."/>
            <person name="Abouelleil A."/>
            <person name="Alvarado L."/>
            <person name="Arachchi H.M."/>
            <person name="Berlin A."/>
            <person name="Brown A."/>
            <person name="Chapman S.B."/>
            <person name="Chen Z."/>
            <person name="Dunbar C."/>
            <person name="Freedman E."/>
            <person name="Gearin G."/>
            <person name="Gellesch M."/>
            <person name="Goldberg J."/>
            <person name="Griggs A."/>
            <person name="Gujja S."/>
            <person name="Heiman D."/>
            <person name="Howarth C."/>
            <person name="Larson L."/>
            <person name="Lui A."/>
            <person name="MacDonald P.J.P."/>
            <person name="Montmayeur A."/>
            <person name="Murphy C."/>
            <person name="Neiman D."/>
            <person name="Pearson M."/>
            <person name="Priest M."/>
            <person name="Roberts A."/>
            <person name="Saif S."/>
            <person name="Shea T."/>
            <person name="Shenoy N."/>
            <person name="Sisk P."/>
            <person name="Stolte C."/>
            <person name="Sykes S."/>
            <person name="Wortman J."/>
            <person name="Nusbaum C."/>
            <person name="Birren B."/>
        </authorList>
    </citation>
    <scope>NUCLEOTIDE SEQUENCE [LARGE SCALE GENOMIC DNA]</scope>
    <source>
        <strain evidence="1 2">ATCC 51276</strain>
    </source>
</reference>
<sequence length="211" mass="23440">MTWKAGSFAQFTLHDVKESNQDTTDAVSGATTNGDKNKQNRYWMTIASNPDENEILILTHNSSSLYKKTLTNLTAGSKVEVSWIDSHLSVTDGEEPLVCFASDVGIAAIRPIIKEWAGKRDIILSHLDKGVTVFDEELSQTAQKYVELNYDKSTSLAQSQETLKNIVDKYGNKAIYLLAGQSDDVGMIKKFLEEQGIDSKQIKVDDFKGLK</sequence>
<evidence type="ECO:0008006" key="3">
    <source>
        <dbReference type="Google" id="ProtNLM"/>
    </source>
</evidence>
<evidence type="ECO:0000313" key="1">
    <source>
        <dbReference type="EMBL" id="EHI56545.1"/>
    </source>
</evidence>